<evidence type="ECO:0000313" key="4">
    <source>
        <dbReference type="EMBL" id="KPK67010.1"/>
    </source>
</evidence>
<dbReference type="PANTHER" id="PTHR42991:SF1">
    <property type="entry name" value="ALDEHYDE DEHYDROGENASE"/>
    <property type="match status" value="1"/>
</dbReference>
<evidence type="ECO:0000256" key="1">
    <source>
        <dbReference type="ARBA" id="ARBA00009986"/>
    </source>
</evidence>
<dbReference type="PANTHER" id="PTHR42991">
    <property type="entry name" value="ALDEHYDE DEHYDROGENASE"/>
    <property type="match status" value="1"/>
</dbReference>
<dbReference type="GO" id="GO:0008911">
    <property type="term" value="F:lactaldehyde dehydrogenase (NAD+) activity"/>
    <property type="evidence" value="ECO:0007669"/>
    <property type="project" value="TreeGrafter"/>
</dbReference>
<proteinExistence type="inferred from homology"/>
<accession>A0A0S8G356</accession>
<dbReference type="InterPro" id="IPR016162">
    <property type="entry name" value="Ald_DH_N"/>
</dbReference>
<evidence type="ECO:0000313" key="5">
    <source>
        <dbReference type="Proteomes" id="UP000051096"/>
    </source>
</evidence>
<name>A0A0S8G356_UNCW3</name>
<organism evidence="4 5">
    <name type="scientific">candidate division WOR_3 bacterium SM23_60</name>
    <dbReference type="NCBI Taxonomy" id="1703780"/>
    <lineage>
        <taxon>Bacteria</taxon>
        <taxon>Bacteria division WOR-3</taxon>
    </lineage>
</organism>
<dbReference type="InterPro" id="IPR016161">
    <property type="entry name" value="Ald_DH/histidinol_DH"/>
</dbReference>
<feature type="non-terminal residue" evidence="4">
    <location>
        <position position="1"/>
    </location>
</feature>
<dbReference type="AlphaFoldDB" id="A0A0S8G356"/>
<protein>
    <submittedName>
        <fullName evidence="4">Aldehyde dehydrogenase</fullName>
    </submittedName>
</protein>
<gene>
    <name evidence="4" type="ORF">AMJ87_14085</name>
</gene>
<feature type="domain" description="Aldehyde dehydrogenase" evidence="3">
    <location>
        <begin position="1"/>
        <end position="247"/>
    </location>
</feature>
<dbReference type="EMBL" id="LJUO01000246">
    <property type="protein sequence ID" value="KPK67010.1"/>
    <property type="molecule type" value="Genomic_DNA"/>
</dbReference>
<comment type="caution">
    <text evidence="4">The sequence shown here is derived from an EMBL/GenBank/DDBJ whole genome shotgun (WGS) entry which is preliminary data.</text>
</comment>
<dbReference type="InterPro" id="IPR016163">
    <property type="entry name" value="Ald_DH_C"/>
</dbReference>
<sequence>KKISFTGSLEVGQIITEHCGMKRVTMELGSNSAVIVFKDAPLDIVAKKVRKGGYTLAGQVCISIQRVYVEQDAADEFLRELSLEVGKIVHGDPLLDGTEMGPMIDESALCKAEQFCKDAREHKGILILGGKRKNTIFLPTIFHNVAEDALLIQEEAFAPIVAVNTFKTVEEAITKVNSTKYGLQAGIFTRDITKAMQCAQAIDAGGVLVNESPTFRVDNMPYGGTKGSGLGREGPDFAIKEMTEEKLIIFDQL</sequence>
<evidence type="ECO:0000259" key="3">
    <source>
        <dbReference type="Pfam" id="PF00171"/>
    </source>
</evidence>
<dbReference type="Proteomes" id="UP000051096">
    <property type="component" value="Unassembled WGS sequence"/>
</dbReference>
<comment type="similarity">
    <text evidence="1">Belongs to the aldehyde dehydrogenase family.</text>
</comment>
<dbReference type="InterPro" id="IPR051020">
    <property type="entry name" value="ALDH-related_metabolic_enz"/>
</dbReference>
<dbReference type="SUPFAM" id="SSF53720">
    <property type="entry name" value="ALDH-like"/>
    <property type="match status" value="1"/>
</dbReference>
<dbReference type="Pfam" id="PF00171">
    <property type="entry name" value="Aldedh"/>
    <property type="match status" value="1"/>
</dbReference>
<reference evidence="4 5" key="1">
    <citation type="journal article" date="2015" name="Microbiome">
        <title>Genomic resolution of linkages in carbon, nitrogen, and sulfur cycling among widespread estuary sediment bacteria.</title>
        <authorList>
            <person name="Baker B.J."/>
            <person name="Lazar C.S."/>
            <person name="Teske A.P."/>
            <person name="Dick G.J."/>
        </authorList>
    </citation>
    <scope>NUCLEOTIDE SEQUENCE [LARGE SCALE GENOMIC DNA]</scope>
    <source>
        <strain evidence="4">SM23_60</strain>
    </source>
</reference>
<dbReference type="InterPro" id="IPR015590">
    <property type="entry name" value="Aldehyde_DH_dom"/>
</dbReference>
<dbReference type="Gene3D" id="3.40.309.10">
    <property type="entry name" value="Aldehyde Dehydrogenase, Chain A, domain 2"/>
    <property type="match status" value="1"/>
</dbReference>
<dbReference type="PATRIC" id="fig|1703780.3.peg.373"/>
<keyword evidence="2" id="KW-0560">Oxidoreductase</keyword>
<evidence type="ECO:0000256" key="2">
    <source>
        <dbReference type="ARBA" id="ARBA00023002"/>
    </source>
</evidence>
<dbReference type="Gene3D" id="3.40.605.10">
    <property type="entry name" value="Aldehyde Dehydrogenase, Chain A, domain 1"/>
    <property type="match status" value="1"/>
</dbReference>